<name>A0A7Z7MV33_9PROT</name>
<dbReference type="CDD" id="cd18095">
    <property type="entry name" value="SpoU-like_rRNA-MTase"/>
    <property type="match status" value="1"/>
</dbReference>
<dbReference type="PANTHER" id="PTHR43191:SF2">
    <property type="entry name" value="RRNA METHYLTRANSFERASE 3, MITOCHONDRIAL"/>
    <property type="match status" value="1"/>
</dbReference>
<reference evidence="4" key="1">
    <citation type="submission" date="2017-03" db="EMBL/GenBank/DDBJ databases">
        <authorList>
            <consortium name="AG Boll"/>
        </authorList>
    </citation>
    <scope>NUCLEOTIDE SEQUENCE [LARGE SCALE GENOMIC DNA]</scope>
    <source>
        <strain evidence="4">Chol</strain>
    </source>
</reference>
<dbReference type="InterPro" id="IPR029028">
    <property type="entry name" value="Alpha/beta_knot_MTases"/>
</dbReference>
<dbReference type="InterPro" id="IPR029026">
    <property type="entry name" value="tRNA_m1G_MTases_N"/>
</dbReference>
<keyword evidence="2" id="KW-0808">Transferase</keyword>
<dbReference type="PANTHER" id="PTHR43191">
    <property type="entry name" value="RRNA METHYLTRANSFERASE 3"/>
    <property type="match status" value="1"/>
</dbReference>
<dbReference type="GO" id="GO:0003723">
    <property type="term" value="F:RNA binding"/>
    <property type="evidence" value="ECO:0007669"/>
    <property type="project" value="InterPro"/>
</dbReference>
<evidence type="ECO:0000313" key="4">
    <source>
        <dbReference type="EMBL" id="SMB25749.1"/>
    </source>
</evidence>
<sequence length="260" mass="27747">MKQIDSRDNPGYKALKALAADAREQRRQGRALLDGVHLLQAYRDKCGPPLRLIVSEHGMTQPEVRALRESLVDVECWLLRDKLFAALSELASPSGILALIEIPQAADDGSAPQTSCVLLDGIQDVGNVGSILRTAAAAGIRDVFLGSGCAGAWTPRVLRAAQGAHFDLRIRESADLAAVMQRFTGIRIAASAHGAQPLFELDLRAPLAWLFGSEGQGISPALERLADQRAIIPLAAGSESLNVAAAAAICLFEEVRQKRG</sequence>
<dbReference type="SUPFAM" id="SSF55315">
    <property type="entry name" value="L30e-like"/>
    <property type="match status" value="1"/>
</dbReference>
<dbReference type="InterPro" id="IPR001537">
    <property type="entry name" value="SpoU_MeTrfase"/>
</dbReference>
<dbReference type="SUPFAM" id="SSF75217">
    <property type="entry name" value="alpha/beta knot"/>
    <property type="match status" value="1"/>
</dbReference>
<dbReference type="GO" id="GO:0032259">
    <property type="term" value="P:methylation"/>
    <property type="evidence" value="ECO:0007669"/>
    <property type="project" value="UniProtKB-KW"/>
</dbReference>
<organism evidence="4 5">
    <name type="scientific">Sterolibacterium denitrificans</name>
    <dbReference type="NCBI Taxonomy" id="157592"/>
    <lineage>
        <taxon>Bacteria</taxon>
        <taxon>Pseudomonadati</taxon>
        <taxon>Pseudomonadota</taxon>
        <taxon>Betaproteobacteria</taxon>
        <taxon>Nitrosomonadales</taxon>
        <taxon>Sterolibacteriaceae</taxon>
        <taxon>Sterolibacterium</taxon>
    </lineage>
</organism>
<dbReference type="GO" id="GO:0008173">
    <property type="term" value="F:RNA methyltransferase activity"/>
    <property type="evidence" value="ECO:0007669"/>
    <property type="project" value="InterPro"/>
</dbReference>
<keyword evidence="5" id="KW-1185">Reference proteome</keyword>
<evidence type="ECO:0000259" key="3">
    <source>
        <dbReference type="Pfam" id="PF00588"/>
    </source>
</evidence>
<dbReference type="Gene3D" id="3.30.1330.30">
    <property type="match status" value="1"/>
</dbReference>
<dbReference type="InterPro" id="IPR051259">
    <property type="entry name" value="rRNA_Methyltransferase"/>
</dbReference>
<dbReference type="EMBL" id="LT837803">
    <property type="protein sequence ID" value="SMB25749.1"/>
    <property type="molecule type" value="Genomic_DNA"/>
</dbReference>
<dbReference type="Proteomes" id="UP000242886">
    <property type="component" value="Chromosome SDENCHOL"/>
</dbReference>
<dbReference type="GO" id="GO:0006396">
    <property type="term" value="P:RNA processing"/>
    <property type="evidence" value="ECO:0007669"/>
    <property type="project" value="InterPro"/>
</dbReference>
<dbReference type="RefSeq" id="WP_154716525.1">
    <property type="nucleotide sequence ID" value="NZ_LT837803.1"/>
</dbReference>
<accession>A0A7Z7MV33</accession>
<dbReference type="Gene3D" id="3.40.1280.10">
    <property type="match status" value="1"/>
</dbReference>
<evidence type="ECO:0000313" key="5">
    <source>
        <dbReference type="Proteomes" id="UP000242886"/>
    </source>
</evidence>
<dbReference type="Pfam" id="PF00588">
    <property type="entry name" value="SpoU_methylase"/>
    <property type="match status" value="1"/>
</dbReference>
<dbReference type="AlphaFoldDB" id="A0A7Z7MV33"/>
<feature type="domain" description="tRNA/rRNA methyltransferase SpoU type" evidence="3">
    <location>
        <begin position="116"/>
        <end position="252"/>
    </location>
</feature>
<proteinExistence type="predicted"/>
<gene>
    <name evidence="4" type="primary">spoU</name>
    <name evidence="4" type="ORF">SDENCHOL_11332</name>
</gene>
<protein>
    <submittedName>
        <fullName evidence="4">tRNA/rRNA methyltransferase protein</fullName>
    </submittedName>
</protein>
<dbReference type="InterPro" id="IPR029064">
    <property type="entry name" value="Ribosomal_eL30-like_sf"/>
</dbReference>
<evidence type="ECO:0000256" key="1">
    <source>
        <dbReference type="ARBA" id="ARBA00022603"/>
    </source>
</evidence>
<evidence type="ECO:0000256" key="2">
    <source>
        <dbReference type="ARBA" id="ARBA00022679"/>
    </source>
</evidence>
<keyword evidence="1 4" id="KW-0489">Methyltransferase</keyword>